<name>A0AAV2WM76_MYCNE</name>
<dbReference type="EMBL" id="LK021339">
    <property type="protein sequence ID" value="CDQ45351.1"/>
    <property type="molecule type" value="Genomic_DNA"/>
</dbReference>
<dbReference type="Pfam" id="PF21923">
    <property type="entry name" value="BON_like"/>
    <property type="match status" value="1"/>
</dbReference>
<sequence>MVTSHRRPAARYYRRAPGVGWLAALIVVPLGLGLIGWAGSPQRQALPDLPVIATTATDTDTARPDAMVAPFSLRRKGNDVVLSGQLPDPASVAFAVDKVRNNLPGTTVLDLLTPIDGVTAADLTRFDGVLKAGAPLSDFGFSIEGANITLSGTAQSDIAKTRLEQAVGAAWPDLKVVDDIAVLSTAPPVPG</sequence>
<accession>A0AAV2WM76</accession>
<feature type="transmembrane region" description="Helical" evidence="1">
    <location>
        <begin position="21"/>
        <end position="39"/>
    </location>
</feature>
<gene>
    <name evidence="3" type="primary">ompA</name>
    <name evidence="3" type="ORF">BN1047_03246</name>
</gene>
<protein>
    <submittedName>
        <fullName evidence="3">Outer membrane protein OmpA</fullName>
    </submittedName>
</protein>
<reference evidence="3" key="1">
    <citation type="submission" date="2014-05" db="EMBL/GenBank/DDBJ databases">
        <authorList>
            <person name="Urmite Genomes"/>
        </authorList>
    </citation>
    <scope>NUCLEOTIDE SEQUENCE</scope>
    <source>
        <strain evidence="3">DSM 44074</strain>
    </source>
</reference>
<dbReference type="RefSeq" id="WP_030133276.1">
    <property type="nucleotide sequence ID" value="NZ_JAKNRE010000001.1"/>
</dbReference>
<organism evidence="3 4">
    <name type="scientific">Mycolicibacterium neoaurum</name>
    <name type="common">Mycobacterium neoaurum</name>
    <dbReference type="NCBI Taxonomy" id="1795"/>
    <lineage>
        <taxon>Bacteria</taxon>
        <taxon>Bacillati</taxon>
        <taxon>Actinomycetota</taxon>
        <taxon>Actinomycetes</taxon>
        <taxon>Mycobacteriales</taxon>
        <taxon>Mycobacteriaceae</taxon>
        <taxon>Mycolicibacterium</taxon>
    </lineage>
</organism>
<evidence type="ECO:0000313" key="3">
    <source>
        <dbReference type="EMBL" id="CDQ45351.1"/>
    </source>
</evidence>
<keyword evidence="1" id="KW-0472">Membrane</keyword>
<dbReference type="Proteomes" id="UP000028864">
    <property type="component" value="Unassembled WGS sequence"/>
</dbReference>
<proteinExistence type="predicted"/>
<dbReference type="AlphaFoldDB" id="A0AAV2WM76"/>
<evidence type="ECO:0000256" key="1">
    <source>
        <dbReference type="SAM" id="Phobius"/>
    </source>
</evidence>
<feature type="domain" description="Peptidoglycan-binding protein ArfA BON-like" evidence="2">
    <location>
        <begin position="72"/>
        <end position="112"/>
    </location>
</feature>
<keyword evidence="1" id="KW-1133">Transmembrane helix</keyword>
<evidence type="ECO:0000259" key="2">
    <source>
        <dbReference type="Pfam" id="PF21923"/>
    </source>
</evidence>
<dbReference type="Gene3D" id="3.40.1520.20">
    <property type="match status" value="1"/>
</dbReference>
<dbReference type="InterPro" id="IPR054121">
    <property type="entry name" value="ArfA_BON-like"/>
</dbReference>
<evidence type="ECO:0000313" key="4">
    <source>
        <dbReference type="Proteomes" id="UP000028864"/>
    </source>
</evidence>
<keyword evidence="1" id="KW-0812">Transmembrane</keyword>
<reference evidence="3" key="2">
    <citation type="submission" date="2015-09" db="EMBL/GenBank/DDBJ databases">
        <title>Draft genome sequence of Mycobacterium neoaurum DSM 44074.</title>
        <authorList>
            <person name="Croce O."/>
            <person name="Robert C."/>
            <person name="Raoult D."/>
            <person name="Drancourt M."/>
        </authorList>
    </citation>
    <scope>NUCLEOTIDE SEQUENCE</scope>
    <source>
        <strain evidence="3">DSM 44074</strain>
    </source>
</reference>